<dbReference type="OrthoDB" id="494122at2"/>
<dbReference type="EMBL" id="PXOH01000064">
    <property type="protein sequence ID" value="PSF29439.1"/>
    <property type="molecule type" value="Genomic_DNA"/>
</dbReference>
<name>A0A2T1LQQ8_9CHRO</name>
<dbReference type="Proteomes" id="UP000239001">
    <property type="component" value="Unassembled WGS sequence"/>
</dbReference>
<gene>
    <name evidence="1" type="ORF">C7H19_24275</name>
</gene>
<evidence type="ECO:0000313" key="1">
    <source>
        <dbReference type="EMBL" id="PSF29439.1"/>
    </source>
</evidence>
<accession>A0A2T1LQQ8</accession>
<evidence type="ECO:0000313" key="2">
    <source>
        <dbReference type="Proteomes" id="UP000239001"/>
    </source>
</evidence>
<proteinExistence type="predicted"/>
<keyword evidence="2" id="KW-1185">Reference proteome</keyword>
<protein>
    <submittedName>
        <fullName evidence="1">Uncharacterized protein</fullName>
    </submittedName>
</protein>
<feature type="non-terminal residue" evidence="1">
    <location>
        <position position="91"/>
    </location>
</feature>
<dbReference type="RefSeq" id="WP_146136585.1">
    <property type="nucleotide sequence ID" value="NZ_PXOH01000064.1"/>
</dbReference>
<reference evidence="1 2" key="2">
    <citation type="submission" date="2018-03" db="EMBL/GenBank/DDBJ databases">
        <authorList>
            <person name="Keele B.F."/>
        </authorList>
    </citation>
    <scope>NUCLEOTIDE SEQUENCE [LARGE SCALE GENOMIC DNA]</scope>
    <source>
        <strain evidence="1 2">CCALA 016</strain>
    </source>
</reference>
<organism evidence="1 2">
    <name type="scientific">Aphanothece hegewaldii CCALA 016</name>
    <dbReference type="NCBI Taxonomy" id="2107694"/>
    <lineage>
        <taxon>Bacteria</taxon>
        <taxon>Bacillati</taxon>
        <taxon>Cyanobacteriota</taxon>
        <taxon>Cyanophyceae</taxon>
        <taxon>Oscillatoriophycideae</taxon>
        <taxon>Chroococcales</taxon>
        <taxon>Aphanothecaceae</taxon>
        <taxon>Aphanothece</taxon>
    </lineage>
</organism>
<reference evidence="1 2" key="1">
    <citation type="submission" date="2018-03" db="EMBL/GenBank/DDBJ databases">
        <title>The ancient ancestry and fast evolution of plastids.</title>
        <authorList>
            <person name="Moore K.R."/>
            <person name="Magnabosco C."/>
            <person name="Momper L."/>
            <person name="Gold D.A."/>
            <person name="Bosak T."/>
            <person name="Fournier G.P."/>
        </authorList>
    </citation>
    <scope>NUCLEOTIDE SEQUENCE [LARGE SCALE GENOMIC DNA]</scope>
    <source>
        <strain evidence="1 2">CCALA 016</strain>
    </source>
</reference>
<comment type="caution">
    <text evidence="1">The sequence shown here is derived from an EMBL/GenBank/DDBJ whole genome shotgun (WGS) entry which is preliminary data.</text>
</comment>
<sequence>MVKIGSKIITDPLRGKKQKLTPFEDNFHLLTFLQYLDGGREVGATLLQPHKKESFRVVFGFRCRGIAPILSEEEVFNVFAGIKSLNDLPLG</sequence>
<dbReference type="AlphaFoldDB" id="A0A2T1LQQ8"/>